<evidence type="ECO:0000313" key="2">
    <source>
        <dbReference type="Proteomes" id="UP000429523"/>
    </source>
</evidence>
<reference evidence="1 2" key="1">
    <citation type="submission" date="2018-08" db="EMBL/GenBank/DDBJ databases">
        <title>Genomic investigation of the strawberry pathogen Phytophthora fragariae indicates pathogenicity is determined by transcriptional variation in three key races.</title>
        <authorList>
            <person name="Adams T.M."/>
            <person name="Armitage A.D."/>
            <person name="Sobczyk M.K."/>
            <person name="Bates H.J."/>
            <person name="Dunwell J.M."/>
            <person name="Nellist C.F."/>
            <person name="Harrison R.J."/>
        </authorList>
    </citation>
    <scope>NUCLEOTIDE SEQUENCE [LARGE SCALE GENOMIC DNA]</scope>
    <source>
        <strain evidence="1 2">NOV-9</strain>
    </source>
</reference>
<dbReference type="EMBL" id="QXGF01000094">
    <property type="protein sequence ID" value="KAE8947047.1"/>
    <property type="molecule type" value="Genomic_DNA"/>
</dbReference>
<evidence type="ECO:0000313" key="1">
    <source>
        <dbReference type="EMBL" id="KAE8947047.1"/>
    </source>
</evidence>
<gene>
    <name evidence="1" type="ORF">PF009_g3358</name>
</gene>
<name>A0A6A3FRI2_9STRA</name>
<comment type="caution">
    <text evidence="1">The sequence shown here is derived from an EMBL/GenBank/DDBJ whole genome shotgun (WGS) entry which is preliminary data.</text>
</comment>
<organism evidence="1 2">
    <name type="scientific">Phytophthora fragariae</name>
    <dbReference type="NCBI Taxonomy" id="53985"/>
    <lineage>
        <taxon>Eukaryota</taxon>
        <taxon>Sar</taxon>
        <taxon>Stramenopiles</taxon>
        <taxon>Oomycota</taxon>
        <taxon>Peronosporomycetes</taxon>
        <taxon>Peronosporales</taxon>
        <taxon>Peronosporaceae</taxon>
        <taxon>Phytophthora</taxon>
    </lineage>
</organism>
<proteinExistence type="predicted"/>
<protein>
    <submittedName>
        <fullName evidence="1">Uncharacterized protein</fullName>
    </submittedName>
</protein>
<sequence>MPPAGARIFSSCSRAKSRPRILPTSSSLAFILAPTSSVLRSGNTSSALARSCRASSASSSGWPSVARSSCSCIIALM</sequence>
<accession>A0A6A3FRI2</accession>
<dbReference type="Proteomes" id="UP000429523">
    <property type="component" value="Unassembled WGS sequence"/>
</dbReference>
<dbReference type="AlphaFoldDB" id="A0A6A3FRI2"/>